<dbReference type="InterPro" id="IPR027434">
    <property type="entry name" value="Homing_endonucl"/>
</dbReference>
<dbReference type="GO" id="GO:0005739">
    <property type="term" value="C:mitochondrion"/>
    <property type="evidence" value="ECO:0007669"/>
    <property type="project" value="UniProtKB-ARBA"/>
</dbReference>
<feature type="domain" description="Homing endonuclease LAGLIDADG" evidence="1">
    <location>
        <begin position="21"/>
        <end position="120"/>
    </location>
</feature>
<proteinExistence type="predicted"/>
<keyword evidence="2" id="KW-0378">Hydrolase</keyword>
<dbReference type="PANTHER" id="PTHR36181">
    <property type="entry name" value="INTRON-ENCODED ENDONUCLEASE AI3-RELATED"/>
    <property type="match status" value="1"/>
</dbReference>
<evidence type="ECO:0000259" key="1">
    <source>
        <dbReference type="Pfam" id="PF00961"/>
    </source>
</evidence>
<keyword evidence="2" id="KW-0540">Nuclease</keyword>
<name>A0A3N4L532_9PEZI</name>
<evidence type="ECO:0000313" key="3">
    <source>
        <dbReference type="Proteomes" id="UP000267821"/>
    </source>
</evidence>
<feature type="non-terminal residue" evidence="2">
    <location>
        <position position="1"/>
    </location>
</feature>
<keyword evidence="2" id="KW-0255">Endonuclease</keyword>
<sequence>SGRRAYSTSANRTQKLDPYFITGLVDGEGYFCISICKNSRKRLGWQTNSLFGIGLHKKDRATLELIQAYFNGIGRIHRHGKDYVQYFVCSRKDLALIIAHFDQYPLITQKRADFELFKQTLELINRKEHLTEEGLTKILSIRASVNNGLSDDLKTAFPNIIPVARPQVELPIYINPHWLAGFASRRKLLLDLLF</sequence>
<gene>
    <name evidence="2" type="ORF">L211DRAFT_854569</name>
</gene>
<keyword evidence="3" id="KW-1185">Reference proteome</keyword>
<organism evidence="2 3">
    <name type="scientific">Terfezia boudieri ATCC MYA-4762</name>
    <dbReference type="NCBI Taxonomy" id="1051890"/>
    <lineage>
        <taxon>Eukaryota</taxon>
        <taxon>Fungi</taxon>
        <taxon>Dikarya</taxon>
        <taxon>Ascomycota</taxon>
        <taxon>Pezizomycotina</taxon>
        <taxon>Pezizomycetes</taxon>
        <taxon>Pezizales</taxon>
        <taxon>Pezizaceae</taxon>
        <taxon>Terfezia</taxon>
    </lineage>
</organism>
<dbReference type="GO" id="GO:0004519">
    <property type="term" value="F:endonuclease activity"/>
    <property type="evidence" value="ECO:0007669"/>
    <property type="project" value="UniProtKB-KW"/>
</dbReference>
<evidence type="ECO:0000313" key="2">
    <source>
        <dbReference type="EMBL" id="RPB18024.1"/>
    </source>
</evidence>
<dbReference type="EMBL" id="ML121749">
    <property type="protein sequence ID" value="RPB18024.1"/>
    <property type="molecule type" value="Genomic_DNA"/>
</dbReference>
<dbReference type="STRING" id="1051890.A0A3N4L532"/>
<accession>A0A3N4L532</accession>
<reference evidence="2 3" key="1">
    <citation type="journal article" date="2018" name="Nat. Ecol. Evol.">
        <title>Pezizomycetes genomes reveal the molecular basis of ectomycorrhizal truffle lifestyle.</title>
        <authorList>
            <person name="Murat C."/>
            <person name="Payen T."/>
            <person name="Noel B."/>
            <person name="Kuo A."/>
            <person name="Morin E."/>
            <person name="Chen J."/>
            <person name="Kohler A."/>
            <person name="Krizsan K."/>
            <person name="Balestrini R."/>
            <person name="Da Silva C."/>
            <person name="Montanini B."/>
            <person name="Hainaut M."/>
            <person name="Levati E."/>
            <person name="Barry K.W."/>
            <person name="Belfiori B."/>
            <person name="Cichocki N."/>
            <person name="Clum A."/>
            <person name="Dockter R.B."/>
            <person name="Fauchery L."/>
            <person name="Guy J."/>
            <person name="Iotti M."/>
            <person name="Le Tacon F."/>
            <person name="Lindquist E.A."/>
            <person name="Lipzen A."/>
            <person name="Malagnac F."/>
            <person name="Mello A."/>
            <person name="Molinier V."/>
            <person name="Miyauchi S."/>
            <person name="Poulain J."/>
            <person name="Riccioni C."/>
            <person name="Rubini A."/>
            <person name="Sitrit Y."/>
            <person name="Splivallo R."/>
            <person name="Traeger S."/>
            <person name="Wang M."/>
            <person name="Zifcakova L."/>
            <person name="Wipf D."/>
            <person name="Zambonelli A."/>
            <person name="Paolocci F."/>
            <person name="Nowrousian M."/>
            <person name="Ottonello S."/>
            <person name="Baldrian P."/>
            <person name="Spatafora J.W."/>
            <person name="Henrissat B."/>
            <person name="Nagy L.G."/>
            <person name="Aury J.M."/>
            <person name="Wincker P."/>
            <person name="Grigoriev I.V."/>
            <person name="Bonfante P."/>
            <person name="Martin F.M."/>
        </authorList>
    </citation>
    <scope>NUCLEOTIDE SEQUENCE [LARGE SCALE GENOMIC DNA]</scope>
    <source>
        <strain evidence="2 3">ATCC MYA-4762</strain>
    </source>
</reference>
<dbReference type="Pfam" id="PF00961">
    <property type="entry name" value="LAGLIDADG_1"/>
    <property type="match status" value="1"/>
</dbReference>
<dbReference type="OrthoDB" id="5408067at2759"/>
<dbReference type="Gene3D" id="3.10.28.10">
    <property type="entry name" value="Homing endonucleases"/>
    <property type="match status" value="1"/>
</dbReference>
<dbReference type="InterPro" id="IPR004860">
    <property type="entry name" value="LAGLIDADG_dom"/>
</dbReference>
<dbReference type="Proteomes" id="UP000267821">
    <property type="component" value="Unassembled WGS sequence"/>
</dbReference>
<protein>
    <submittedName>
        <fullName evidence="2">Homing endonuclease</fullName>
    </submittedName>
</protein>
<dbReference type="InParanoid" id="A0A3N4L532"/>
<dbReference type="AlphaFoldDB" id="A0A3N4L532"/>
<dbReference type="PANTHER" id="PTHR36181:SF4">
    <property type="entry name" value="LAGLIDADG ENDONUCLEASE"/>
    <property type="match status" value="1"/>
</dbReference>
<dbReference type="InterPro" id="IPR051289">
    <property type="entry name" value="LAGLIDADG_Endonuclease"/>
</dbReference>
<dbReference type="SUPFAM" id="SSF55608">
    <property type="entry name" value="Homing endonucleases"/>
    <property type="match status" value="1"/>
</dbReference>